<dbReference type="Gene3D" id="1.10.10.10">
    <property type="entry name" value="Winged helix-like DNA-binding domain superfamily/Winged helix DNA-binding domain"/>
    <property type="match status" value="1"/>
</dbReference>
<feature type="domain" description="OmpR/PhoB-type" evidence="8">
    <location>
        <begin position="5"/>
        <end position="110"/>
    </location>
</feature>
<dbReference type="InterPro" id="IPR041664">
    <property type="entry name" value="AAA_16"/>
</dbReference>
<evidence type="ECO:0000256" key="4">
    <source>
        <dbReference type="ARBA" id="ARBA00023125"/>
    </source>
</evidence>
<evidence type="ECO:0000313" key="10">
    <source>
        <dbReference type="Proteomes" id="UP000031523"/>
    </source>
</evidence>
<dbReference type="GO" id="GO:0006355">
    <property type="term" value="P:regulation of DNA-templated transcription"/>
    <property type="evidence" value="ECO:0007669"/>
    <property type="project" value="InterPro"/>
</dbReference>
<dbReference type="KEGG" id="sals:SLNWT_2219"/>
<dbReference type="Gene3D" id="1.25.40.10">
    <property type="entry name" value="Tetratricopeptide repeat domain"/>
    <property type="match status" value="1"/>
</dbReference>
<name>A0A0B5ETL6_STRA4</name>
<evidence type="ECO:0000259" key="8">
    <source>
        <dbReference type="PROSITE" id="PS51755"/>
    </source>
</evidence>
<dbReference type="EMBL" id="CP010519">
    <property type="protein sequence ID" value="AJE82595.1"/>
    <property type="molecule type" value="Genomic_DNA"/>
</dbReference>
<dbReference type="PANTHER" id="PTHR35807:SF1">
    <property type="entry name" value="TRANSCRIPTIONAL REGULATOR REDD"/>
    <property type="match status" value="1"/>
</dbReference>
<keyword evidence="5" id="KW-0804">Transcription</keyword>
<dbReference type="SUPFAM" id="SSF48452">
    <property type="entry name" value="TPR-like"/>
    <property type="match status" value="1"/>
</dbReference>
<dbReference type="InterPro" id="IPR011990">
    <property type="entry name" value="TPR-like_helical_dom_sf"/>
</dbReference>
<evidence type="ECO:0000256" key="1">
    <source>
        <dbReference type="ARBA" id="ARBA00005820"/>
    </source>
</evidence>
<keyword evidence="10" id="KW-1185">Reference proteome</keyword>
<evidence type="ECO:0000256" key="5">
    <source>
        <dbReference type="ARBA" id="ARBA00023163"/>
    </source>
</evidence>
<dbReference type="InterPro" id="IPR001867">
    <property type="entry name" value="OmpR/PhoB-type_DNA-bd"/>
</dbReference>
<dbReference type="PROSITE" id="PS51755">
    <property type="entry name" value="OMPR_PHOB"/>
    <property type="match status" value="1"/>
</dbReference>
<comment type="similarity">
    <text evidence="1">Belongs to the AfsR/DnrI/RedD regulatory family.</text>
</comment>
<evidence type="ECO:0000256" key="3">
    <source>
        <dbReference type="ARBA" id="ARBA00023015"/>
    </source>
</evidence>
<dbReference type="Pfam" id="PF13191">
    <property type="entry name" value="AAA_16"/>
    <property type="match status" value="1"/>
</dbReference>
<feature type="region of interest" description="Disordered" evidence="7">
    <location>
        <begin position="312"/>
        <end position="341"/>
    </location>
</feature>
<dbReference type="InterPro" id="IPR036388">
    <property type="entry name" value="WH-like_DNA-bd_sf"/>
</dbReference>
<dbReference type="GO" id="GO:0000160">
    <property type="term" value="P:phosphorelay signal transduction system"/>
    <property type="evidence" value="ECO:0007669"/>
    <property type="project" value="UniProtKB-KW"/>
</dbReference>
<keyword evidence="3" id="KW-0805">Transcription regulation</keyword>
<proteinExistence type="inferred from homology"/>
<feature type="DNA-binding region" description="OmpR/PhoB-type" evidence="6">
    <location>
        <begin position="5"/>
        <end position="110"/>
    </location>
</feature>
<keyword evidence="2" id="KW-0902">Two-component regulatory system</keyword>
<dbReference type="AlphaFoldDB" id="A0A0B5ETL6"/>
<dbReference type="PANTHER" id="PTHR35807">
    <property type="entry name" value="TRANSCRIPTIONAL REGULATOR REDD-RELATED"/>
    <property type="match status" value="1"/>
</dbReference>
<dbReference type="SUPFAM" id="SSF55073">
    <property type="entry name" value="Nucleotide cyclase"/>
    <property type="match status" value="1"/>
</dbReference>
<dbReference type="Proteomes" id="UP000031523">
    <property type="component" value="Chromosome"/>
</dbReference>
<dbReference type="InterPro" id="IPR051677">
    <property type="entry name" value="AfsR-DnrI-RedD_regulator"/>
</dbReference>
<reference evidence="9 10" key="1">
    <citation type="submission" date="2015-01" db="EMBL/GenBank/DDBJ databases">
        <title>Enhanced salinomycin production by adjusting the supply of polyketide extender units in Streptomyce albus DSM 41398.</title>
        <authorList>
            <person name="Lu C."/>
        </authorList>
    </citation>
    <scope>NUCLEOTIDE SEQUENCE [LARGE SCALE GENOMIC DNA]</scope>
    <source>
        <strain evidence="10">ATCC 21838 / DSM 41398 / FERM P-419 / JCM 4703 / NBRC 107858</strain>
    </source>
</reference>
<dbReference type="InterPro" id="IPR005158">
    <property type="entry name" value="BTAD"/>
</dbReference>
<evidence type="ECO:0000256" key="7">
    <source>
        <dbReference type="SAM" id="MobiDB-lite"/>
    </source>
</evidence>
<keyword evidence="4 6" id="KW-0238">DNA-binding</keyword>
<dbReference type="Pfam" id="PF03704">
    <property type="entry name" value="BTAD"/>
    <property type="match status" value="1"/>
</dbReference>
<evidence type="ECO:0000313" key="9">
    <source>
        <dbReference type="EMBL" id="AJE82595.1"/>
    </source>
</evidence>
<dbReference type="InterPro" id="IPR029787">
    <property type="entry name" value="Nucleotide_cyclase"/>
</dbReference>
<dbReference type="SMART" id="SM01043">
    <property type="entry name" value="BTAD"/>
    <property type="match status" value="1"/>
</dbReference>
<dbReference type="Gene3D" id="3.30.70.1230">
    <property type="entry name" value="Nucleotide cyclase"/>
    <property type="match status" value="1"/>
</dbReference>
<evidence type="ECO:0000256" key="6">
    <source>
        <dbReference type="PROSITE-ProRule" id="PRU01091"/>
    </source>
</evidence>
<dbReference type="SUPFAM" id="SSF46894">
    <property type="entry name" value="C-terminal effector domain of the bipartite response regulators"/>
    <property type="match status" value="1"/>
</dbReference>
<accession>A0A0B5ETL6</accession>
<evidence type="ECO:0000256" key="2">
    <source>
        <dbReference type="ARBA" id="ARBA00023012"/>
    </source>
</evidence>
<protein>
    <submittedName>
        <fullName evidence="9">SARP family pathway specific regulatory protein</fullName>
    </submittedName>
</protein>
<organism evidence="9 10">
    <name type="scientific">Streptomyces albus (strain ATCC 21838 / DSM 41398 / FERM P-419 / JCM 4703 / NBRC 107858)</name>
    <dbReference type="NCBI Taxonomy" id="1081613"/>
    <lineage>
        <taxon>Bacteria</taxon>
        <taxon>Bacillati</taxon>
        <taxon>Actinomycetota</taxon>
        <taxon>Actinomycetes</taxon>
        <taxon>Kitasatosporales</taxon>
        <taxon>Streptomycetaceae</taxon>
        <taxon>Streptomyces</taxon>
    </lineage>
</organism>
<dbReference type="CDD" id="cd15831">
    <property type="entry name" value="BTAD"/>
    <property type="match status" value="1"/>
</dbReference>
<dbReference type="InterPro" id="IPR016032">
    <property type="entry name" value="Sig_transdc_resp-reg_C-effctor"/>
</dbReference>
<sequence>MVSELAEADAGGYMEFRLLGPLEVEDGRGLVTLGGTRQRAALAFLLLHTNQVVPTSQLLNAMYPVDGVPLTARKILQNAVWRLRRMLGRRTGTGEAAELLTRPPGYMVRVPAEHVDLLCFQQLASRGRAALSAGDARGAGAILREALGMWRGPALADLAEEGLLWPELTALEQKRLDLTEDHFEAELVCGAHQSALRDLEAFVAAEPLRERAAQQLMLALYRSGRQADALGVYARTRAALVEGLGLEPGRQMQRLQQSILGHDPDLDLAPEPASGAETPLWQGLPAPAPAAARAWSPAPEGHVPAAAREFTAPEPPAPHGRVAAAAGEPRESGTPAPQVQANRHSSVLMLRFGLGPEFDDLPAEDIDRALDTVCELAREEITRAGGQAAASVGSVLLGLFEPDPSRPDSADRAVRTGAAVRDCLTIPAGPLTPPAPAVGGLSVHAAVATGAEVVCHWPDARSGSCGQPWIGGETVDLCETMLLGTPPGEIHVCDETRRRTECRITYHRLPGAPAKWQVRTVPERAAGCASAADERECELALMTALLGRTASRSAAHMITVLGDSGLGRTRLLMEFQRRITAGGPDGLKVLTGAVSGSGDPLSAPAEMLAGYCGVTDQDSADGAYRKVAGSLTELTGQARGAGPDPLLAALGPLVTGGRPPGTAAEIRRILAAWREFVTRAAHAQPLVLVWDDLHRAEEALLDTVEQLPGSCPGAPFLNVVGAHLALVSRRPAWSGGHQHAMTLRLTPRTGDALDQLLRDLFTQEGGGV</sequence>
<dbReference type="GO" id="GO:0003677">
    <property type="term" value="F:DNA binding"/>
    <property type="evidence" value="ECO:0007669"/>
    <property type="project" value="UniProtKB-UniRule"/>
</dbReference>
<gene>
    <name evidence="9" type="ORF">SLNWT_2219</name>
</gene>